<dbReference type="InterPro" id="IPR027417">
    <property type="entry name" value="P-loop_NTPase"/>
</dbReference>
<evidence type="ECO:0000256" key="7">
    <source>
        <dbReference type="PIRSR" id="PIRSR006809-2"/>
    </source>
</evidence>
<gene>
    <name evidence="5" type="primary">hflX</name>
    <name evidence="10" type="ordered locus">Hoch_4350</name>
</gene>
<feature type="binding site" evidence="6">
    <location>
        <begin position="273"/>
        <end position="280"/>
    </location>
    <ligand>
        <name>GTP</name>
        <dbReference type="ChEBI" id="CHEBI:37565"/>
    </ligand>
</feature>
<evidence type="ECO:0000256" key="4">
    <source>
        <dbReference type="ARBA" id="ARBA00023134"/>
    </source>
</evidence>
<comment type="similarity">
    <text evidence="5">Belongs to the TRAFAC class OBG-HflX-like GTPase superfamily. HflX GTPase family.</text>
</comment>
<comment type="subcellular location">
    <subcellularLocation>
        <location evidence="5">Cytoplasm</location>
    </subcellularLocation>
    <text evidence="5">May associate with membranes.</text>
</comment>
<dbReference type="InterPro" id="IPR032305">
    <property type="entry name" value="GTP-bd_M"/>
</dbReference>
<comment type="subunit">
    <text evidence="5">Monomer. Associates with the 50S ribosomal subunit.</text>
</comment>
<evidence type="ECO:0000256" key="3">
    <source>
        <dbReference type="ARBA" id="ARBA00022842"/>
    </source>
</evidence>
<dbReference type="Gene3D" id="3.40.50.300">
    <property type="entry name" value="P-loop containing nucleotide triphosphate hydrolases"/>
    <property type="match status" value="1"/>
</dbReference>
<dbReference type="InterPro" id="IPR006073">
    <property type="entry name" value="GTP-bd"/>
</dbReference>
<dbReference type="PROSITE" id="PS51705">
    <property type="entry name" value="G_HFLX"/>
    <property type="match status" value="1"/>
</dbReference>
<dbReference type="Pfam" id="PF01926">
    <property type="entry name" value="MMR_HSR1"/>
    <property type="match status" value="1"/>
</dbReference>
<keyword evidence="4 5" id="KW-0342">GTP-binding</keyword>
<dbReference type="OrthoDB" id="9812272at2"/>
<name>D0LMD8_HALO1</name>
<dbReference type="HOGENOM" id="CLU_019597_2_1_7"/>
<feature type="domain" description="Hflx-type G" evidence="9">
    <location>
        <begin position="267"/>
        <end position="432"/>
    </location>
</feature>
<dbReference type="InterPro" id="IPR016496">
    <property type="entry name" value="GTPase_HflX"/>
</dbReference>
<dbReference type="GO" id="GO:0005737">
    <property type="term" value="C:cytoplasm"/>
    <property type="evidence" value="ECO:0007669"/>
    <property type="project" value="UniProtKB-SubCell"/>
</dbReference>
<evidence type="ECO:0000256" key="1">
    <source>
        <dbReference type="ARBA" id="ARBA00022723"/>
    </source>
</evidence>
<dbReference type="PIRSF" id="PIRSF006809">
    <property type="entry name" value="GTP-binding_hflX_prd"/>
    <property type="match status" value="1"/>
</dbReference>
<dbReference type="SUPFAM" id="SSF52540">
    <property type="entry name" value="P-loop containing nucleoside triphosphate hydrolases"/>
    <property type="match status" value="1"/>
</dbReference>
<dbReference type="GO" id="GO:0043022">
    <property type="term" value="F:ribosome binding"/>
    <property type="evidence" value="ECO:0007669"/>
    <property type="project" value="TreeGrafter"/>
</dbReference>
<dbReference type="PANTHER" id="PTHR10229">
    <property type="entry name" value="GTP-BINDING PROTEIN HFLX"/>
    <property type="match status" value="1"/>
</dbReference>
<dbReference type="PRINTS" id="PR00326">
    <property type="entry name" value="GTP1OBG"/>
</dbReference>
<feature type="binding site" evidence="6">
    <location>
        <begin position="298"/>
        <end position="302"/>
    </location>
    <ligand>
        <name>GTP</name>
        <dbReference type="ChEBI" id="CHEBI:37565"/>
    </ligand>
</feature>
<dbReference type="Pfam" id="PF16360">
    <property type="entry name" value="GTP-bdg_M"/>
    <property type="match status" value="1"/>
</dbReference>
<accession>D0LMD8</accession>
<dbReference type="eggNOG" id="COG2262">
    <property type="taxonomic scope" value="Bacteria"/>
</dbReference>
<dbReference type="CDD" id="cd01878">
    <property type="entry name" value="HflX"/>
    <property type="match status" value="1"/>
</dbReference>
<organism evidence="10 11">
    <name type="scientific">Haliangium ochraceum (strain DSM 14365 / JCM 11303 / SMP-2)</name>
    <dbReference type="NCBI Taxonomy" id="502025"/>
    <lineage>
        <taxon>Bacteria</taxon>
        <taxon>Pseudomonadati</taxon>
        <taxon>Myxococcota</taxon>
        <taxon>Polyangia</taxon>
        <taxon>Haliangiales</taxon>
        <taxon>Kofleriaceae</taxon>
        <taxon>Haliangium</taxon>
    </lineage>
</organism>
<dbReference type="AlphaFoldDB" id="D0LMD8"/>
<dbReference type="InterPro" id="IPR042108">
    <property type="entry name" value="GTPase_HflX_N_sf"/>
</dbReference>
<dbReference type="STRING" id="502025.Hoch_4350"/>
<feature type="binding site" evidence="6">
    <location>
        <begin position="320"/>
        <end position="323"/>
    </location>
    <ligand>
        <name>GTP</name>
        <dbReference type="ChEBI" id="CHEBI:37565"/>
    </ligand>
</feature>
<keyword evidence="1 7" id="KW-0479">Metal-binding</keyword>
<evidence type="ECO:0000256" key="2">
    <source>
        <dbReference type="ARBA" id="ARBA00022741"/>
    </source>
</evidence>
<feature type="binding site" evidence="7">
    <location>
        <position position="280"/>
    </location>
    <ligand>
        <name>Mg(2+)</name>
        <dbReference type="ChEBI" id="CHEBI:18420"/>
    </ligand>
</feature>
<evidence type="ECO:0000256" key="8">
    <source>
        <dbReference type="SAM" id="MobiDB-lite"/>
    </source>
</evidence>
<dbReference type="Proteomes" id="UP000001880">
    <property type="component" value="Chromosome"/>
</dbReference>
<dbReference type="NCBIfam" id="TIGR03156">
    <property type="entry name" value="GTP_HflX"/>
    <property type="match status" value="1"/>
</dbReference>
<sequence length="488" mass="52356">MFDNGSNNPPTTPVHPRRAVLVAATAGLSEQMMSASLGEMRQLLRGLGIEVVAEVVQRRAAGNAPGYLGPGKLRELARFTGGSGELRRGPPRPKRAAEPGEDGEDGGDALRADGAPAAGDDFDHVSGDQADLAADAAEAGESLEPVDLVVVDDALDPGQQRNLERATGAEVLDRGAVILWVFETRAKTRAAQLEIELARLSYELPRLRDDAMVSERSGGGGGRAARGHSNVVLAKQRTRDRIASLKRELAAVQASAATRRQRRASSHRVALLGYTNAGKSTLMRALTGSEVLVADALFASLDITVRQLAPPATPPVLVADTVGFMNRLPHELMASFRSTLDEVHEASLLLHVVDASDPHLRDQIDVVTEVVSDIGATELPTWLVLNKIDQVDEETRAALREAFPEAIELSALRPEDSAALRARIVDFFDQRLVTEEVEIPYAASGVLAELRSHARVLSEQYGDALVATVRASPEVLARLRKRLAEARA</sequence>
<evidence type="ECO:0000313" key="10">
    <source>
        <dbReference type="EMBL" id="ACY16844.1"/>
    </source>
</evidence>
<dbReference type="GO" id="GO:0005525">
    <property type="term" value="F:GTP binding"/>
    <property type="evidence" value="ECO:0007669"/>
    <property type="project" value="UniProtKB-UniRule"/>
</dbReference>
<feature type="binding site" evidence="6">
    <location>
        <begin position="410"/>
        <end position="412"/>
    </location>
    <ligand>
        <name>GTP</name>
        <dbReference type="ChEBI" id="CHEBI:37565"/>
    </ligand>
</feature>
<dbReference type="InterPro" id="IPR030394">
    <property type="entry name" value="G_HFLX_dom"/>
</dbReference>
<dbReference type="Pfam" id="PF13167">
    <property type="entry name" value="GTP-bdg_N"/>
    <property type="match status" value="1"/>
</dbReference>
<protein>
    <recommendedName>
        <fullName evidence="5">GTPase HflX</fullName>
    </recommendedName>
    <alternativeName>
        <fullName evidence="5">GTP-binding protein HflX</fullName>
    </alternativeName>
</protein>
<dbReference type="GO" id="GO:0003924">
    <property type="term" value="F:GTPase activity"/>
    <property type="evidence" value="ECO:0007669"/>
    <property type="project" value="UniProtKB-UniRule"/>
</dbReference>
<comment type="function">
    <text evidence="5">GTPase that associates with the 50S ribosomal subunit and may have a role during protein synthesis or ribosome biogenesis.</text>
</comment>
<keyword evidence="11" id="KW-1185">Reference proteome</keyword>
<evidence type="ECO:0000256" key="5">
    <source>
        <dbReference type="HAMAP-Rule" id="MF_00900"/>
    </source>
</evidence>
<dbReference type="EMBL" id="CP001804">
    <property type="protein sequence ID" value="ACY16844.1"/>
    <property type="molecule type" value="Genomic_DNA"/>
</dbReference>
<feature type="binding site" evidence="6">
    <location>
        <begin position="386"/>
        <end position="389"/>
    </location>
    <ligand>
        <name>GTP</name>
        <dbReference type="ChEBI" id="CHEBI:37565"/>
    </ligand>
</feature>
<keyword evidence="2 5" id="KW-0547">Nucleotide-binding</keyword>
<evidence type="ECO:0000259" key="9">
    <source>
        <dbReference type="PROSITE" id="PS51705"/>
    </source>
</evidence>
<dbReference type="GO" id="GO:0046872">
    <property type="term" value="F:metal ion binding"/>
    <property type="evidence" value="ECO:0007669"/>
    <property type="project" value="UniProtKB-KW"/>
</dbReference>
<evidence type="ECO:0000313" key="11">
    <source>
        <dbReference type="Proteomes" id="UP000001880"/>
    </source>
</evidence>
<dbReference type="Gene3D" id="3.40.50.11060">
    <property type="entry name" value="GTPase HflX, N-terminal domain"/>
    <property type="match status" value="1"/>
</dbReference>
<dbReference type="InterPro" id="IPR025121">
    <property type="entry name" value="GTPase_HflX_N"/>
</dbReference>
<keyword evidence="5" id="KW-0963">Cytoplasm</keyword>
<dbReference type="HAMAP" id="MF_00900">
    <property type="entry name" value="GTPase_HflX"/>
    <property type="match status" value="1"/>
</dbReference>
<proteinExistence type="inferred from homology"/>
<comment type="cofactor">
    <cofactor evidence="7">
        <name>Mg(2+)</name>
        <dbReference type="ChEBI" id="CHEBI:18420"/>
    </cofactor>
</comment>
<dbReference type="PANTHER" id="PTHR10229:SF0">
    <property type="entry name" value="GTP-BINDING PROTEIN 6-RELATED"/>
    <property type="match status" value="1"/>
</dbReference>
<keyword evidence="3 7" id="KW-0460">Magnesium</keyword>
<reference evidence="10 11" key="1">
    <citation type="journal article" date="2010" name="Stand. Genomic Sci.">
        <title>Complete genome sequence of Haliangium ochraceum type strain (SMP-2).</title>
        <authorList>
            <consortium name="US DOE Joint Genome Institute (JGI-PGF)"/>
            <person name="Ivanova N."/>
            <person name="Daum C."/>
            <person name="Lang E."/>
            <person name="Abt B."/>
            <person name="Kopitz M."/>
            <person name="Saunders E."/>
            <person name="Lapidus A."/>
            <person name="Lucas S."/>
            <person name="Glavina Del Rio T."/>
            <person name="Nolan M."/>
            <person name="Tice H."/>
            <person name="Copeland A."/>
            <person name="Cheng J.F."/>
            <person name="Chen F."/>
            <person name="Bruce D."/>
            <person name="Goodwin L."/>
            <person name="Pitluck S."/>
            <person name="Mavromatis K."/>
            <person name="Pati A."/>
            <person name="Mikhailova N."/>
            <person name="Chen A."/>
            <person name="Palaniappan K."/>
            <person name="Land M."/>
            <person name="Hauser L."/>
            <person name="Chang Y.J."/>
            <person name="Jeffries C.D."/>
            <person name="Detter J.C."/>
            <person name="Brettin T."/>
            <person name="Rohde M."/>
            <person name="Goker M."/>
            <person name="Bristow J."/>
            <person name="Markowitz V."/>
            <person name="Eisen J.A."/>
            <person name="Hugenholtz P."/>
            <person name="Kyrpides N.C."/>
            <person name="Klenk H.P."/>
        </authorList>
    </citation>
    <scope>NUCLEOTIDE SEQUENCE [LARGE SCALE GENOMIC DNA]</scope>
    <source>
        <strain evidence="11">DSM 14365 / CIP 107738 / JCM 11303 / AJ 13395 / SMP-2</strain>
    </source>
</reference>
<feature type="region of interest" description="Disordered" evidence="8">
    <location>
        <begin position="81"/>
        <end position="126"/>
    </location>
</feature>
<dbReference type="KEGG" id="hoh:Hoch_4350"/>
<evidence type="ECO:0000256" key="6">
    <source>
        <dbReference type="PIRSR" id="PIRSR006809-1"/>
    </source>
</evidence>